<feature type="binding site" description="axial binding residue" evidence="5">
    <location>
        <position position="24"/>
    </location>
    <ligand>
        <name>heme b</name>
        <dbReference type="ChEBI" id="CHEBI:60344"/>
    </ligand>
    <ligandPart>
        <name>Fe</name>
        <dbReference type="ChEBI" id="CHEBI:18248"/>
    </ligandPart>
</feature>
<keyword evidence="7" id="KW-1185">Reference proteome</keyword>
<feature type="binding site" evidence="4">
    <location>
        <position position="132"/>
    </location>
    <ligand>
        <name>heme b</name>
        <dbReference type="ChEBI" id="CHEBI:60344"/>
    </ligand>
</feature>
<keyword evidence="3 5" id="KW-0408">Iron</keyword>
<keyword evidence="1 4" id="KW-0349">Heme</keyword>
<dbReference type="PIRSF" id="PIRSF000343">
    <property type="entry name" value="Haem_Oase"/>
    <property type="match status" value="1"/>
</dbReference>
<name>A0A8H9MB86_9PSEU</name>
<gene>
    <name evidence="6" type="ORF">GCM10017566_15660</name>
</gene>
<evidence type="ECO:0000256" key="4">
    <source>
        <dbReference type="PIRSR" id="PIRSR000343-1"/>
    </source>
</evidence>
<reference evidence="6" key="2">
    <citation type="submission" date="2020-09" db="EMBL/GenBank/DDBJ databases">
        <authorList>
            <person name="Sun Q."/>
            <person name="Zhou Y."/>
        </authorList>
    </citation>
    <scope>NUCLEOTIDE SEQUENCE</scope>
    <source>
        <strain evidence="6">CGMCC 4.7679</strain>
    </source>
</reference>
<dbReference type="GO" id="GO:0006979">
    <property type="term" value="P:response to oxidative stress"/>
    <property type="evidence" value="ECO:0007669"/>
    <property type="project" value="TreeGrafter"/>
</dbReference>
<dbReference type="EMBL" id="BNAV01000002">
    <property type="protein sequence ID" value="GHF43687.1"/>
    <property type="molecule type" value="Genomic_DNA"/>
</dbReference>
<dbReference type="GO" id="GO:0006788">
    <property type="term" value="P:heme oxidation"/>
    <property type="evidence" value="ECO:0007669"/>
    <property type="project" value="InterPro"/>
</dbReference>
<dbReference type="Pfam" id="PF01126">
    <property type="entry name" value="Heme_oxygenase"/>
    <property type="match status" value="1"/>
</dbReference>
<dbReference type="CDD" id="cd19165">
    <property type="entry name" value="HemeO"/>
    <property type="match status" value="1"/>
</dbReference>
<sequence>MAAPLTETQVPFSATLRESTRDVHERAHHSEFMDALFDGQLTLAGYARLAAQYHFVYQAIEEAGDALREDRVAAPFVFEELRRVPALEADLAFLLGEDWATQLEPVAATEAYVRRIRAVAADWPGGYVAHHYTRYLGDLAGGQAVRSLLKRHYGVDGPGALFYSFDIANVPAFRRRYRAELDAAPWDEAEQRRIVTETRVAFECNIAVLADLARELDAFRA</sequence>
<reference evidence="6" key="1">
    <citation type="journal article" date="2014" name="Int. J. Syst. Evol. Microbiol.">
        <title>Complete genome sequence of Corynebacterium casei LMG S-19264T (=DSM 44701T), isolated from a smear-ripened cheese.</title>
        <authorList>
            <consortium name="US DOE Joint Genome Institute (JGI-PGF)"/>
            <person name="Walter F."/>
            <person name="Albersmeier A."/>
            <person name="Kalinowski J."/>
            <person name="Ruckert C."/>
        </authorList>
    </citation>
    <scope>NUCLEOTIDE SEQUENCE</scope>
    <source>
        <strain evidence="6">CGMCC 4.7679</strain>
    </source>
</reference>
<dbReference type="InterPro" id="IPR002051">
    <property type="entry name" value="Haem_Oase"/>
</dbReference>
<protein>
    <submittedName>
        <fullName evidence="6">Biliverdin-producing heme oxygenase</fullName>
    </submittedName>
</protein>
<dbReference type="GO" id="GO:0042167">
    <property type="term" value="P:heme catabolic process"/>
    <property type="evidence" value="ECO:0007669"/>
    <property type="project" value="TreeGrafter"/>
</dbReference>
<evidence type="ECO:0000313" key="6">
    <source>
        <dbReference type="EMBL" id="GHF43687.1"/>
    </source>
</evidence>
<feature type="binding site" evidence="4">
    <location>
        <position position="17"/>
    </location>
    <ligand>
        <name>heme b</name>
        <dbReference type="ChEBI" id="CHEBI:60344"/>
    </ligand>
</feature>
<dbReference type="GO" id="GO:0020037">
    <property type="term" value="F:heme binding"/>
    <property type="evidence" value="ECO:0007669"/>
    <property type="project" value="TreeGrafter"/>
</dbReference>
<organism evidence="6 7">
    <name type="scientific">Amycolatopsis bartoniae</name>
    <dbReference type="NCBI Taxonomy" id="941986"/>
    <lineage>
        <taxon>Bacteria</taxon>
        <taxon>Bacillati</taxon>
        <taxon>Actinomycetota</taxon>
        <taxon>Actinomycetes</taxon>
        <taxon>Pseudonocardiales</taxon>
        <taxon>Pseudonocardiaceae</taxon>
        <taxon>Amycolatopsis</taxon>
    </lineage>
</organism>
<dbReference type="PANTHER" id="PTHR10720:SF0">
    <property type="entry name" value="HEME OXYGENASE"/>
    <property type="match status" value="1"/>
</dbReference>
<dbReference type="GO" id="GO:0004392">
    <property type="term" value="F:heme oxygenase (decyclizing) activity"/>
    <property type="evidence" value="ECO:0007669"/>
    <property type="project" value="InterPro"/>
</dbReference>
<proteinExistence type="predicted"/>
<evidence type="ECO:0000256" key="3">
    <source>
        <dbReference type="ARBA" id="ARBA00023004"/>
    </source>
</evidence>
<keyword evidence="2 5" id="KW-0479">Metal-binding</keyword>
<dbReference type="AlphaFoldDB" id="A0A8H9MB86"/>
<evidence type="ECO:0000313" key="7">
    <source>
        <dbReference type="Proteomes" id="UP000658656"/>
    </source>
</evidence>
<evidence type="ECO:0000256" key="2">
    <source>
        <dbReference type="ARBA" id="ARBA00022723"/>
    </source>
</evidence>
<dbReference type="SUPFAM" id="SSF48613">
    <property type="entry name" value="Heme oxygenase-like"/>
    <property type="match status" value="1"/>
</dbReference>
<evidence type="ECO:0000256" key="5">
    <source>
        <dbReference type="PIRSR" id="PIRSR000343-2"/>
    </source>
</evidence>
<dbReference type="OrthoDB" id="5493802at2"/>
<evidence type="ECO:0000256" key="1">
    <source>
        <dbReference type="ARBA" id="ARBA00022617"/>
    </source>
</evidence>
<feature type="binding site" evidence="4">
    <location>
        <position position="178"/>
    </location>
    <ligand>
        <name>heme b</name>
        <dbReference type="ChEBI" id="CHEBI:60344"/>
    </ligand>
</feature>
<accession>A0A8H9MB86</accession>
<dbReference type="RefSeq" id="WP_145939071.1">
    <property type="nucleotide sequence ID" value="NZ_BNAV01000002.1"/>
</dbReference>
<dbReference type="GO" id="GO:0046872">
    <property type="term" value="F:metal ion binding"/>
    <property type="evidence" value="ECO:0007669"/>
    <property type="project" value="UniProtKB-KW"/>
</dbReference>
<dbReference type="PRINTS" id="PR00088">
    <property type="entry name" value="HAEMOXYGNASE"/>
</dbReference>
<dbReference type="InterPro" id="IPR016084">
    <property type="entry name" value="Haem_Oase-like_multi-hlx"/>
</dbReference>
<dbReference type="InterPro" id="IPR016053">
    <property type="entry name" value="Haem_Oase-like"/>
</dbReference>
<dbReference type="PANTHER" id="PTHR10720">
    <property type="entry name" value="HEME OXYGENASE"/>
    <property type="match status" value="1"/>
</dbReference>
<comment type="caution">
    <text evidence="6">The sequence shown here is derived from an EMBL/GenBank/DDBJ whole genome shotgun (WGS) entry which is preliminary data.</text>
</comment>
<dbReference type="Proteomes" id="UP000658656">
    <property type="component" value="Unassembled WGS sequence"/>
</dbReference>
<dbReference type="Gene3D" id="1.20.910.10">
    <property type="entry name" value="Heme oxygenase-like"/>
    <property type="match status" value="1"/>
</dbReference>